<comment type="caution">
    <text evidence="1">The sequence shown here is derived from an EMBL/GenBank/DDBJ whole genome shotgun (WGS) entry which is preliminary data.</text>
</comment>
<sequence>MFVSGSLAVEEETLFGGWTREEMVEMAGYGEEDLSKVIVTGSVACEAYLHDGRQLRAWPVSGAQVAVECRAEGISGKPIQTRAITDEDGGFAINLPSELHSVADLHQKCCIQLLQTPRSSSCRPADIRKHGRIRLLSDTRGTRTYEAEKIRLLHSASHRPQGQVKQEKGSMDGSW</sequence>
<gene>
    <name evidence="1" type="ORF">MLD38_036724</name>
</gene>
<dbReference type="EMBL" id="CM042890">
    <property type="protein sequence ID" value="KAI4311861.1"/>
    <property type="molecule type" value="Genomic_DNA"/>
</dbReference>
<name>A0ACB9LKJ6_9MYRT</name>
<evidence type="ECO:0000313" key="2">
    <source>
        <dbReference type="Proteomes" id="UP001057402"/>
    </source>
</evidence>
<protein>
    <submittedName>
        <fullName evidence="1">Uncharacterized protein</fullName>
    </submittedName>
</protein>
<dbReference type="Proteomes" id="UP001057402">
    <property type="component" value="Chromosome 11"/>
</dbReference>
<keyword evidence="2" id="KW-1185">Reference proteome</keyword>
<accession>A0ACB9LKJ6</accession>
<reference evidence="2" key="1">
    <citation type="journal article" date="2023" name="Front. Plant Sci.">
        <title>Chromosomal-level genome assembly of Melastoma candidum provides insights into trichome evolution.</title>
        <authorList>
            <person name="Zhong Y."/>
            <person name="Wu W."/>
            <person name="Sun C."/>
            <person name="Zou P."/>
            <person name="Liu Y."/>
            <person name="Dai S."/>
            <person name="Zhou R."/>
        </authorList>
    </citation>
    <scope>NUCLEOTIDE SEQUENCE [LARGE SCALE GENOMIC DNA]</scope>
</reference>
<organism evidence="1 2">
    <name type="scientific">Melastoma candidum</name>
    <dbReference type="NCBI Taxonomy" id="119954"/>
    <lineage>
        <taxon>Eukaryota</taxon>
        <taxon>Viridiplantae</taxon>
        <taxon>Streptophyta</taxon>
        <taxon>Embryophyta</taxon>
        <taxon>Tracheophyta</taxon>
        <taxon>Spermatophyta</taxon>
        <taxon>Magnoliopsida</taxon>
        <taxon>eudicotyledons</taxon>
        <taxon>Gunneridae</taxon>
        <taxon>Pentapetalae</taxon>
        <taxon>rosids</taxon>
        <taxon>malvids</taxon>
        <taxon>Myrtales</taxon>
        <taxon>Melastomataceae</taxon>
        <taxon>Melastomatoideae</taxon>
        <taxon>Melastomateae</taxon>
        <taxon>Melastoma</taxon>
    </lineage>
</organism>
<evidence type="ECO:0000313" key="1">
    <source>
        <dbReference type="EMBL" id="KAI4311861.1"/>
    </source>
</evidence>
<proteinExistence type="predicted"/>